<comment type="caution">
    <text evidence="1">The sequence shown here is derived from an EMBL/GenBank/DDBJ whole genome shotgun (WGS) entry which is preliminary data.</text>
</comment>
<proteinExistence type="predicted"/>
<dbReference type="RefSeq" id="WP_322188270.1">
    <property type="nucleotide sequence ID" value="NZ_JAXLPB010000005.1"/>
</dbReference>
<sequence>MAILESDKSMRVFGTLISILSAGLVAGCASGGDEPLVDAISPTAYQEDAHCKSLLLKPGELVYAQCRLAMSQTYLKNYNSRRSAIEREMGTTISAEFEQALRADAFCNYDESMKVAPNAFDKNVAANLAYANCTSTREAIEQEIAALGRDPSTFTLAEQPVVLRHNLQTIDDTMAVINGPGA</sequence>
<name>A0ABU5I5C0_9HYPH</name>
<accession>A0ABU5I5C0</accession>
<protein>
    <submittedName>
        <fullName evidence="1">Uncharacterized protein</fullName>
    </submittedName>
</protein>
<organism evidence="1 2">
    <name type="scientific">Fulvimarina uroteuthidis</name>
    <dbReference type="NCBI Taxonomy" id="3098149"/>
    <lineage>
        <taxon>Bacteria</taxon>
        <taxon>Pseudomonadati</taxon>
        <taxon>Pseudomonadota</taxon>
        <taxon>Alphaproteobacteria</taxon>
        <taxon>Hyphomicrobiales</taxon>
        <taxon>Aurantimonadaceae</taxon>
        <taxon>Fulvimarina</taxon>
    </lineage>
</organism>
<keyword evidence="2" id="KW-1185">Reference proteome</keyword>
<evidence type="ECO:0000313" key="2">
    <source>
        <dbReference type="Proteomes" id="UP001294412"/>
    </source>
</evidence>
<gene>
    <name evidence="1" type="ORF">U0C82_15625</name>
</gene>
<reference evidence="1 2" key="1">
    <citation type="submission" date="2023-12" db="EMBL/GenBank/DDBJ databases">
        <title>Description of Novel Strain Fulvimarina sp. 2208YS6-2-32 isolated from Uroteuthis (Photololigo) edulis.</title>
        <authorList>
            <person name="Park J.-S."/>
        </authorList>
    </citation>
    <scope>NUCLEOTIDE SEQUENCE [LARGE SCALE GENOMIC DNA]</scope>
    <source>
        <strain evidence="1 2">2208YS6-2-32</strain>
    </source>
</reference>
<evidence type="ECO:0000313" key="1">
    <source>
        <dbReference type="EMBL" id="MDY8110572.1"/>
    </source>
</evidence>
<dbReference type="Proteomes" id="UP001294412">
    <property type="component" value="Unassembled WGS sequence"/>
</dbReference>
<dbReference type="EMBL" id="JAXLPB010000005">
    <property type="protein sequence ID" value="MDY8110572.1"/>
    <property type="molecule type" value="Genomic_DNA"/>
</dbReference>